<dbReference type="EMBL" id="JAEVFJ010000012">
    <property type="protein sequence ID" value="KAH8101630.1"/>
    <property type="molecule type" value="Genomic_DNA"/>
</dbReference>
<organism evidence="1 2">
    <name type="scientific">Cristinia sonorae</name>
    <dbReference type="NCBI Taxonomy" id="1940300"/>
    <lineage>
        <taxon>Eukaryota</taxon>
        <taxon>Fungi</taxon>
        <taxon>Dikarya</taxon>
        <taxon>Basidiomycota</taxon>
        <taxon>Agaricomycotina</taxon>
        <taxon>Agaricomycetes</taxon>
        <taxon>Agaricomycetidae</taxon>
        <taxon>Agaricales</taxon>
        <taxon>Pleurotineae</taxon>
        <taxon>Stephanosporaceae</taxon>
        <taxon>Cristinia</taxon>
    </lineage>
</organism>
<accession>A0A8K0UQ83</accession>
<proteinExistence type="predicted"/>
<keyword evidence="2" id="KW-1185">Reference proteome</keyword>
<protein>
    <submittedName>
        <fullName evidence="1">Uncharacterized protein</fullName>
    </submittedName>
</protein>
<evidence type="ECO:0000313" key="2">
    <source>
        <dbReference type="Proteomes" id="UP000813824"/>
    </source>
</evidence>
<gene>
    <name evidence="1" type="ORF">BXZ70DRAFT_1007455</name>
</gene>
<reference evidence="1" key="1">
    <citation type="journal article" date="2021" name="New Phytol.">
        <title>Evolutionary innovations through gain and loss of genes in the ectomycorrhizal Boletales.</title>
        <authorList>
            <person name="Wu G."/>
            <person name="Miyauchi S."/>
            <person name="Morin E."/>
            <person name="Kuo A."/>
            <person name="Drula E."/>
            <person name="Varga T."/>
            <person name="Kohler A."/>
            <person name="Feng B."/>
            <person name="Cao Y."/>
            <person name="Lipzen A."/>
            <person name="Daum C."/>
            <person name="Hundley H."/>
            <person name="Pangilinan J."/>
            <person name="Johnson J."/>
            <person name="Barry K."/>
            <person name="LaButti K."/>
            <person name="Ng V."/>
            <person name="Ahrendt S."/>
            <person name="Min B."/>
            <person name="Choi I.G."/>
            <person name="Park H."/>
            <person name="Plett J.M."/>
            <person name="Magnuson J."/>
            <person name="Spatafora J.W."/>
            <person name="Nagy L.G."/>
            <person name="Henrissat B."/>
            <person name="Grigoriev I.V."/>
            <person name="Yang Z.L."/>
            <person name="Xu J."/>
            <person name="Martin F.M."/>
        </authorList>
    </citation>
    <scope>NUCLEOTIDE SEQUENCE</scope>
    <source>
        <strain evidence="1">KKN 215</strain>
    </source>
</reference>
<name>A0A8K0UQ83_9AGAR</name>
<comment type="caution">
    <text evidence="1">The sequence shown here is derived from an EMBL/GenBank/DDBJ whole genome shotgun (WGS) entry which is preliminary data.</text>
</comment>
<sequence>MSSSVPSRFLFIPMTATSDTKASSQVPCLGLCMRVDGQYCAISWNVPQRRAFMREIDVATVETIESTARKEKVSLSDYELTVTSVENLKLLVDAVNTKVTAIYANGNADGTADSATWMKVFLPKALNMAPQQITAMIYDAAKFVESSS</sequence>
<dbReference type="AlphaFoldDB" id="A0A8K0UQ83"/>
<evidence type="ECO:0000313" key="1">
    <source>
        <dbReference type="EMBL" id="KAH8101630.1"/>
    </source>
</evidence>
<dbReference type="Proteomes" id="UP000813824">
    <property type="component" value="Unassembled WGS sequence"/>
</dbReference>